<keyword evidence="1" id="KW-0472">Membrane</keyword>
<organism evidence="2 3">
    <name type="scientific">Scytalidium lignicola</name>
    <name type="common">Hyphomycete</name>
    <dbReference type="NCBI Taxonomy" id="5539"/>
    <lineage>
        <taxon>Eukaryota</taxon>
        <taxon>Fungi</taxon>
        <taxon>Dikarya</taxon>
        <taxon>Ascomycota</taxon>
        <taxon>Pezizomycotina</taxon>
        <taxon>Leotiomycetes</taxon>
        <taxon>Leotiomycetes incertae sedis</taxon>
        <taxon>Scytalidium</taxon>
    </lineage>
</organism>
<gene>
    <name evidence="2" type="ORF">B7463_g11528</name>
</gene>
<evidence type="ECO:0000256" key="1">
    <source>
        <dbReference type="SAM" id="Phobius"/>
    </source>
</evidence>
<keyword evidence="3" id="KW-1185">Reference proteome</keyword>
<proteinExistence type="predicted"/>
<feature type="non-terminal residue" evidence="2">
    <location>
        <position position="112"/>
    </location>
</feature>
<evidence type="ECO:0000313" key="2">
    <source>
        <dbReference type="EMBL" id="RFU24799.1"/>
    </source>
</evidence>
<keyword evidence="1" id="KW-1133">Transmembrane helix</keyword>
<dbReference type="OrthoDB" id="3560623at2759"/>
<comment type="caution">
    <text evidence="2">The sequence shown here is derived from an EMBL/GenBank/DDBJ whole genome shotgun (WGS) entry which is preliminary data.</text>
</comment>
<reference evidence="2 3" key="1">
    <citation type="submission" date="2018-05" db="EMBL/GenBank/DDBJ databases">
        <title>Draft genome sequence of Scytalidium lignicola DSM 105466, a ubiquitous saprotrophic fungus.</title>
        <authorList>
            <person name="Buettner E."/>
            <person name="Gebauer A.M."/>
            <person name="Hofrichter M."/>
            <person name="Liers C."/>
            <person name="Kellner H."/>
        </authorList>
    </citation>
    <scope>NUCLEOTIDE SEQUENCE [LARGE SCALE GENOMIC DNA]</scope>
    <source>
        <strain evidence="2 3">DSM 105466</strain>
    </source>
</reference>
<feature type="non-terminal residue" evidence="2">
    <location>
        <position position="1"/>
    </location>
</feature>
<dbReference type="EMBL" id="NCSJ02000400">
    <property type="protein sequence ID" value="RFU24799.1"/>
    <property type="molecule type" value="Genomic_DNA"/>
</dbReference>
<sequence length="112" mass="11403">MSNSITISGVILCNTVSVQQLAPMLAVRVPVLHASRAFNRGRIQNDEAFIGQIRGVENVGAAFLVCLVVVIVIAITTLLAPGAASGIVLAPVIPGIAPANNFDGSFSAPAPA</sequence>
<accession>A0A3E2GUK7</accession>
<dbReference type="Proteomes" id="UP000258309">
    <property type="component" value="Unassembled WGS sequence"/>
</dbReference>
<feature type="transmembrane region" description="Helical" evidence="1">
    <location>
        <begin position="59"/>
        <end position="80"/>
    </location>
</feature>
<keyword evidence="1" id="KW-0812">Transmembrane</keyword>
<dbReference type="AlphaFoldDB" id="A0A3E2GUK7"/>
<name>A0A3E2GUK7_SCYLI</name>
<evidence type="ECO:0000313" key="3">
    <source>
        <dbReference type="Proteomes" id="UP000258309"/>
    </source>
</evidence>
<protein>
    <submittedName>
        <fullName evidence="2">Uncharacterized protein</fullName>
    </submittedName>
</protein>